<dbReference type="Proteomes" id="UP000324222">
    <property type="component" value="Unassembled WGS sequence"/>
</dbReference>
<dbReference type="AlphaFoldDB" id="A0A5B7G3Z7"/>
<reference evidence="1 2" key="1">
    <citation type="submission" date="2019-05" db="EMBL/GenBank/DDBJ databases">
        <title>Another draft genome of Portunus trituberculatus and its Hox gene families provides insights of decapod evolution.</title>
        <authorList>
            <person name="Jeong J.-H."/>
            <person name="Song I."/>
            <person name="Kim S."/>
            <person name="Choi T."/>
            <person name="Kim D."/>
            <person name="Ryu S."/>
            <person name="Kim W."/>
        </authorList>
    </citation>
    <scope>NUCLEOTIDE SEQUENCE [LARGE SCALE GENOMIC DNA]</scope>
    <source>
        <tissue evidence="1">Muscle</tissue>
    </source>
</reference>
<keyword evidence="2" id="KW-1185">Reference proteome</keyword>
<name>A0A5B7G3Z7_PORTR</name>
<comment type="caution">
    <text evidence="1">The sequence shown here is derived from an EMBL/GenBank/DDBJ whole genome shotgun (WGS) entry which is preliminary data.</text>
</comment>
<organism evidence="1 2">
    <name type="scientific">Portunus trituberculatus</name>
    <name type="common">Swimming crab</name>
    <name type="synonym">Neptunus trituberculatus</name>
    <dbReference type="NCBI Taxonomy" id="210409"/>
    <lineage>
        <taxon>Eukaryota</taxon>
        <taxon>Metazoa</taxon>
        <taxon>Ecdysozoa</taxon>
        <taxon>Arthropoda</taxon>
        <taxon>Crustacea</taxon>
        <taxon>Multicrustacea</taxon>
        <taxon>Malacostraca</taxon>
        <taxon>Eumalacostraca</taxon>
        <taxon>Eucarida</taxon>
        <taxon>Decapoda</taxon>
        <taxon>Pleocyemata</taxon>
        <taxon>Brachyura</taxon>
        <taxon>Eubrachyura</taxon>
        <taxon>Portunoidea</taxon>
        <taxon>Portunidae</taxon>
        <taxon>Portuninae</taxon>
        <taxon>Portunus</taxon>
    </lineage>
</organism>
<accession>A0A5B7G3Z7</accession>
<proteinExistence type="predicted"/>
<dbReference type="EMBL" id="VSRR010010866">
    <property type="protein sequence ID" value="MPC52416.1"/>
    <property type="molecule type" value="Genomic_DNA"/>
</dbReference>
<protein>
    <submittedName>
        <fullName evidence="1">Uncharacterized protein</fullName>
    </submittedName>
</protein>
<sequence length="48" mass="5893">MWLINTCALTKFLIFITNKPLWCHSKFLNEKLLTECRRMLFFSRLQQD</sequence>
<evidence type="ECO:0000313" key="1">
    <source>
        <dbReference type="EMBL" id="MPC52416.1"/>
    </source>
</evidence>
<evidence type="ECO:0000313" key="2">
    <source>
        <dbReference type="Proteomes" id="UP000324222"/>
    </source>
</evidence>
<gene>
    <name evidence="1" type="ORF">E2C01_046285</name>
</gene>